<feature type="domain" description="YcaO" evidence="1">
    <location>
        <begin position="203"/>
        <end position="511"/>
    </location>
</feature>
<gene>
    <name evidence="2" type="ORF">ATI61_11886</name>
</gene>
<dbReference type="Gene3D" id="3.30.1330.230">
    <property type="match status" value="1"/>
</dbReference>
<dbReference type="PROSITE" id="PS51664">
    <property type="entry name" value="YCAO"/>
    <property type="match status" value="1"/>
</dbReference>
<evidence type="ECO:0000313" key="2">
    <source>
        <dbReference type="EMBL" id="REG22881.1"/>
    </source>
</evidence>
<dbReference type="InterPro" id="IPR003776">
    <property type="entry name" value="YcaO-like_dom"/>
</dbReference>
<proteinExistence type="predicted"/>
<dbReference type="RefSeq" id="WP_338021972.1">
    <property type="nucleotide sequence ID" value="NZ_CP011509.1"/>
</dbReference>
<keyword evidence="3" id="KW-1185">Reference proteome</keyword>
<evidence type="ECO:0000259" key="1">
    <source>
        <dbReference type="PROSITE" id="PS51664"/>
    </source>
</evidence>
<accession>A0ABX9JN61</accession>
<dbReference type="EMBL" id="QUMU01000018">
    <property type="protein sequence ID" value="REG22881.1"/>
    <property type="molecule type" value="Genomic_DNA"/>
</dbReference>
<dbReference type="Proteomes" id="UP000256345">
    <property type="component" value="Unassembled WGS sequence"/>
</dbReference>
<reference evidence="2 3" key="1">
    <citation type="submission" date="2018-08" db="EMBL/GenBank/DDBJ databases">
        <title>Genomic Encyclopedia of Archaeal and Bacterial Type Strains, Phase II (KMG-II): from individual species to whole genera.</title>
        <authorList>
            <person name="Goeker M."/>
        </authorList>
    </citation>
    <scope>NUCLEOTIDE SEQUENCE [LARGE SCALE GENOMIC DNA]</scope>
    <source>
        <strain evidence="2 3">DSM 2261</strain>
    </source>
</reference>
<dbReference type="PANTHER" id="PTHR37809">
    <property type="entry name" value="RIBOSOMAL PROTEIN S12 METHYLTHIOTRANSFERASE ACCESSORY FACTOR YCAO"/>
    <property type="match status" value="1"/>
</dbReference>
<comment type="caution">
    <text evidence="2">The sequence shown here is derived from an EMBL/GenBank/DDBJ whole genome shotgun (WGS) entry which is preliminary data.</text>
</comment>
<dbReference type="PANTHER" id="PTHR37809:SF1">
    <property type="entry name" value="RIBOSOMAL PROTEIN S12 METHYLTHIOTRANSFERASE ACCESSORY FACTOR YCAO"/>
    <property type="match status" value="1"/>
</dbReference>
<protein>
    <submittedName>
        <fullName evidence="2">YcaO-like family protein</fullName>
    </submittedName>
</protein>
<name>A0ABX9JN61_9BACT</name>
<sequence length="511" mass="55960">MSSQLQVLGHTPLARRVRSLLEDARWEAPLIIACEWSSVEELRQLGQGSAPWVLVEEGRNGSVCVGPIFGPSGPACFSCYLRRRISNGATECRPCADEAAAERIATTLRAIWEEGVGGGQFQWELEAEGSRQRHLLLPIPPCTACAQRPLPRVRWTEFISSRLGLVHKVILQPSPEPGICVAIAQGCRTSDFHTVHACNDGVAADVDPERARQRAVMESLERYCAAFAPPATPLTRATSLQGVWMDPTPWLDSPQREPLARWTRAHCLSDGAPAWVPLALCCIPYREPRDEATPSRQNSNGLALGSTPTEVAEHGMAELVERAAFLSAWRAGHEPVALEAPLPIPGLHLSLISPAHERRAVVAAFLERPEPPYTALGLAARESLDAAMLVASLEAVQVHWWLKRWVDLRPAPPQEMPRTLVELARFHAMRPEFRASREPWLRKQQGMAIDPGKRRAGKQPPETAFVVDLTTRDVASAGLSAGRVLAPALAWVETRLAVDWASPEGVPPPLG</sequence>
<organism evidence="2 3">
    <name type="scientific">Archangium gephyra</name>
    <dbReference type="NCBI Taxonomy" id="48"/>
    <lineage>
        <taxon>Bacteria</taxon>
        <taxon>Pseudomonadati</taxon>
        <taxon>Myxococcota</taxon>
        <taxon>Myxococcia</taxon>
        <taxon>Myxococcales</taxon>
        <taxon>Cystobacterineae</taxon>
        <taxon>Archangiaceae</taxon>
        <taxon>Archangium</taxon>
    </lineage>
</organism>
<evidence type="ECO:0000313" key="3">
    <source>
        <dbReference type="Proteomes" id="UP000256345"/>
    </source>
</evidence>
<dbReference type="Pfam" id="PF02624">
    <property type="entry name" value="YcaO"/>
    <property type="match status" value="1"/>
</dbReference>